<dbReference type="InterPro" id="IPR001901">
    <property type="entry name" value="Translocase_SecE/Sec61-g"/>
</dbReference>
<dbReference type="GO" id="GO:0005789">
    <property type="term" value="C:endoplasmic reticulum membrane"/>
    <property type="evidence" value="ECO:0007669"/>
    <property type="project" value="UniProtKB-SubCell"/>
</dbReference>
<keyword evidence="5" id="KW-0256">Endoplasmic reticulum</keyword>
<accession>A0A9W7E9B9</accession>
<reference evidence="12" key="1">
    <citation type="journal article" date="2023" name="Commun. Biol.">
        <title>Genome analysis of Parmales, the sister group of diatoms, reveals the evolutionary specialization of diatoms from phago-mixotrophs to photoautotrophs.</title>
        <authorList>
            <person name="Ban H."/>
            <person name="Sato S."/>
            <person name="Yoshikawa S."/>
            <person name="Yamada K."/>
            <person name="Nakamura Y."/>
            <person name="Ichinomiya M."/>
            <person name="Sato N."/>
            <person name="Blanc-Mathieu R."/>
            <person name="Endo H."/>
            <person name="Kuwata A."/>
            <person name="Ogata H."/>
        </authorList>
    </citation>
    <scope>NUCLEOTIDE SEQUENCE [LARGE SCALE GENOMIC DNA]</scope>
</reference>
<keyword evidence="3" id="KW-0813">Transport</keyword>
<evidence type="ECO:0000256" key="2">
    <source>
        <dbReference type="ARBA" id="ARBA00008274"/>
    </source>
</evidence>
<evidence type="ECO:0000256" key="10">
    <source>
        <dbReference type="SAM" id="Phobius"/>
    </source>
</evidence>
<comment type="caution">
    <text evidence="11">The sequence shown here is derived from an EMBL/GenBank/DDBJ whole genome shotgun (WGS) entry which is preliminary data.</text>
</comment>
<dbReference type="InterPro" id="IPR008158">
    <property type="entry name" value="Translocase_Sec61-g"/>
</dbReference>
<keyword evidence="7 10" id="KW-1133">Transmembrane helix</keyword>
<dbReference type="GO" id="GO:0006886">
    <property type="term" value="P:intracellular protein transport"/>
    <property type="evidence" value="ECO:0007669"/>
    <property type="project" value="InterPro"/>
</dbReference>
<keyword evidence="4 10" id="KW-0812">Transmembrane</keyword>
<dbReference type="AlphaFoldDB" id="A0A9W7E9B9"/>
<dbReference type="GO" id="GO:0006605">
    <property type="term" value="P:protein targeting"/>
    <property type="evidence" value="ECO:0007669"/>
    <property type="project" value="InterPro"/>
</dbReference>
<sequence>MVAKTKQSDRPHLFRSSALYSRRKNWANSAEEIVMTFTPPPHVANMSDIQTFAIDPLIAFYKDCSHLVKKCTKPDKKEFTAIFRATCVGFFIMGFVGFFVKLIHIPINNILVGGS</sequence>
<evidence type="ECO:0000256" key="9">
    <source>
        <dbReference type="ARBA" id="ARBA00023136"/>
    </source>
</evidence>
<gene>
    <name evidence="11" type="ORF">TL16_g05362</name>
</gene>
<evidence type="ECO:0000256" key="6">
    <source>
        <dbReference type="ARBA" id="ARBA00022927"/>
    </source>
</evidence>
<evidence type="ECO:0000256" key="7">
    <source>
        <dbReference type="ARBA" id="ARBA00022989"/>
    </source>
</evidence>
<evidence type="ECO:0000313" key="12">
    <source>
        <dbReference type="Proteomes" id="UP001162640"/>
    </source>
</evidence>
<feature type="transmembrane region" description="Helical" evidence="10">
    <location>
        <begin position="79"/>
        <end position="100"/>
    </location>
</feature>
<protein>
    <submittedName>
        <fullName evidence="11">Uncharacterized protein</fullName>
    </submittedName>
</protein>
<evidence type="ECO:0000313" key="11">
    <source>
        <dbReference type="EMBL" id="GMH70248.1"/>
    </source>
</evidence>
<evidence type="ECO:0000256" key="4">
    <source>
        <dbReference type="ARBA" id="ARBA00022692"/>
    </source>
</evidence>
<evidence type="ECO:0000256" key="1">
    <source>
        <dbReference type="ARBA" id="ARBA00004389"/>
    </source>
</evidence>
<name>A0A9W7E9B9_9STRA</name>
<keyword evidence="9 10" id="KW-0472">Membrane</keyword>
<evidence type="ECO:0000256" key="8">
    <source>
        <dbReference type="ARBA" id="ARBA00023010"/>
    </source>
</evidence>
<keyword evidence="6" id="KW-0653">Protein transport</keyword>
<dbReference type="NCBIfam" id="TIGR00327">
    <property type="entry name" value="secE_euk_arch"/>
    <property type="match status" value="1"/>
</dbReference>
<dbReference type="EMBL" id="BLQM01000155">
    <property type="protein sequence ID" value="GMH70248.1"/>
    <property type="molecule type" value="Genomic_DNA"/>
</dbReference>
<dbReference type="Pfam" id="PF00584">
    <property type="entry name" value="SecE"/>
    <property type="match status" value="1"/>
</dbReference>
<dbReference type="HAMAP" id="MF_00422">
    <property type="entry name" value="SecE"/>
    <property type="match status" value="1"/>
</dbReference>
<comment type="subcellular location">
    <subcellularLocation>
        <location evidence="1">Endoplasmic reticulum membrane</location>
        <topology evidence="1">Single-pass membrane protein</topology>
    </subcellularLocation>
</comment>
<dbReference type="GO" id="GO:0008320">
    <property type="term" value="F:protein transmembrane transporter activity"/>
    <property type="evidence" value="ECO:0007669"/>
    <property type="project" value="InterPro"/>
</dbReference>
<dbReference type="Proteomes" id="UP001162640">
    <property type="component" value="Unassembled WGS sequence"/>
</dbReference>
<dbReference type="InterPro" id="IPR023391">
    <property type="entry name" value="Prot_translocase_SecE_dom_sf"/>
</dbReference>
<keyword evidence="8" id="KW-0811">Translocation</keyword>
<dbReference type="SUPFAM" id="SSF103456">
    <property type="entry name" value="Preprotein translocase SecE subunit"/>
    <property type="match status" value="1"/>
</dbReference>
<proteinExistence type="inferred from homology"/>
<dbReference type="Gene3D" id="1.20.5.820">
    <property type="entry name" value="Preprotein translocase SecE subunit"/>
    <property type="match status" value="1"/>
</dbReference>
<comment type="similarity">
    <text evidence="2">Belongs to the SecE/SEC61-gamma family.</text>
</comment>
<evidence type="ECO:0000256" key="5">
    <source>
        <dbReference type="ARBA" id="ARBA00022824"/>
    </source>
</evidence>
<evidence type="ECO:0000256" key="3">
    <source>
        <dbReference type="ARBA" id="ARBA00022448"/>
    </source>
</evidence>
<organism evidence="11 12">
    <name type="scientific">Triparma laevis f. inornata</name>
    <dbReference type="NCBI Taxonomy" id="1714386"/>
    <lineage>
        <taxon>Eukaryota</taxon>
        <taxon>Sar</taxon>
        <taxon>Stramenopiles</taxon>
        <taxon>Ochrophyta</taxon>
        <taxon>Bolidophyceae</taxon>
        <taxon>Parmales</taxon>
        <taxon>Triparmaceae</taxon>
        <taxon>Triparma</taxon>
    </lineage>
</organism>
<dbReference type="PANTHER" id="PTHR12309">
    <property type="entry name" value="SEC61 GAMMA SUBUNIT"/>
    <property type="match status" value="1"/>
</dbReference>